<evidence type="ECO:0000256" key="2">
    <source>
        <dbReference type="ARBA" id="ARBA00023125"/>
    </source>
</evidence>
<dbReference type="Proteomes" id="UP000027987">
    <property type="component" value="Chromosome"/>
</dbReference>
<gene>
    <name evidence="5" type="ORF">HY57_10665</name>
</gene>
<keyword evidence="3" id="KW-0804">Transcription</keyword>
<dbReference type="OrthoDB" id="5947517at2"/>
<dbReference type="InterPro" id="IPR036388">
    <property type="entry name" value="WH-like_DNA-bd_sf"/>
</dbReference>
<evidence type="ECO:0000313" key="5">
    <source>
        <dbReference type="EMBL" id="AIF47692.1"/>
    </source>
</evidence>
<proteinExistence type="predicted"/>
<dbReference type="InterPro" id="IPR036390">
    <property type="entry name" value="WH_DNA-bd_sf"/>
</dbReference>
<evidence type="ECO:0000256" key="1">
    <source>
        <dbReference type="ARBA" id="ARBA00023015"/>
    </source>
</evidence>
<dbReference type="Gene3D" id="1.10.10.10">
    <property type="entry name" value="Winged helix-like DNA-binding domain superfamily/Winged helix DNA-binding domain"/>
    <property type="match status" value="1"/>
</dbReference>
<dbReference type="PANTHER" id="PTHR33164:SF43">
    <property type="entry name" value="HTH-TYPE TRANSCRIPTIONAL REPRESSOR YETL"/>
    <property type="match status" value="1"/>
</dbReference>
<accession>A0A075K1V0</accession>
<dbReference type="SUPFAM" id="SSF46785">
    <property type="entry name" value="Winged helix' DNA-binding domain"/>
    <property type="match status" value="1"/>
</dbReference>
<dbReference type="PANTHER" id="PTHR33164">
    <property type="entry name" value="TRANSCRIPTIONAL REGULATOR, MARR FAMILY"/>
    <property type="match status" value="1"/>
</dbReference>
<dbReference type="PRINTS" id="PR00598">
    <property type="entry name" value="HTHMARR"/>
</dbReference>
<dbReference type="SMART" id="SM00347">
    <property type="entry name" value="HTH_MARR"/>
    <property type="match status" value="1"/>
</dbReference>
<evidence type="ECO:0000259" key="4">
    <source>
        <dbReference type="PROSITE" id="PS50995"/>
    </source>
</evidence>
<dbReference type="KEGG" id="dja:HY57_10665"/>
<dbReference type="PROSITE" id="PS01117">
    <property type="entry name" value="HTH_MARR_1"/>
    <property type="match status" value="1"/>
</dbReference>
<dbReference type="PATRIC" id="fig|1217721.7.peg.2205"/>
<dbReference type="InterPro" id="IPR039422">
    <property type="entry name" value="MarR/SlyA-like"/>
</dbReference>
<dbReference type="InterPro" id="IPR023187">
    <property type="entry name" value="Tscrpt_reg_MarR-type_CS"/>
</dbReference>
<keyword evidence="6" id="KW-1185">Reference proteome</keyword>
<keyword evidence="1" id="KW-0805">Transcription regulation</keyword>
<dbReference type="InterPro" id="IPR000835">
    <property type="entry name" value="HTH_MarR-typ"/>
</dbReference>
<dbReference type="AlphaFoldDB" id="A0A075K1V0"/>
<evidence type="ECO:0000256" key="3">
    <source>
        <dbReference type="ARBA" id="ARBA00023163"/>
    </source>
</evidence>
<name>A0A075K1V0_9GAMM</name>
<dbReference type="EMBL" id="CP008884">
    <property type="protein sequence ID" value="AIF47692.1"/>
    <property type="molecule type" value="Genomic_DNA"/>
</dbReference>
<sequence length="175" mass="19310">MKRMPECLAHMDEGIGRVGEIFPDLPVQEVVLTRLLLLVGGTLLGELERNLKPHGLNDSDFRTLMMIYSSPSGSATPSELCEYAQQSATNMTRIANVLVKAGLITRATSAEDRRRIVLSITPAGKRLVRKILPPLFPNVHRAFATLSATDKRALDRLLRQIAVNIDSLTQPDARP</sequence>
<dbReference type="STRING" id="1217721.HY57_10665"/>
<evidence type="ECO:0000313" key="6">
    <source>
        <dbReference type="Proteomes" id="UP000027987"/>
    </source>
</evidence>
<dbReference type="HOGENOM" id="CLU_083287_17_0_6"/>
<protein>
    <submittedName>
        <fullName evidence="5">MarR family transcriptional regulator</fullName>
    </submittedName>
</protein>
<reference evidence="5 6" key="1">
    <citation type="submission" date="2014-07" db="EMBL/GenBank/DDBJ databases">
        <title>Complete Genome Sequence of Dyella japonica Strain A8 Isolated from Malaysian Tropical Soil.</title>
        <authorList>
            <person name="Hui R.K.H."/>
            <person name="Chen J.-W."/>
            <person name="Chan K.-G."/>
            <person name="Leung F.C.C."/>
        </authorList>
    </citation>
    <scope>NUCLEOTIDE SEQUENCE [LARGE SCALE GENOMIC DNA]</scope>
    <source>
        <strain evidence="5 6">A8</strain>
    </source>
</reference>
<dbReference type="PROSITE" id="PS50995">
    <property type="entry name" value="HTH_MARR_2"/>
    <property type="match status" value="1"/>
</dbReference>
<organism evidence="5 6">
    <name type="scientific">Dyella japonica A8</name>
    <dbReference type="NCBI Taxonomy" id="1217721"/>
    <lineage>
        <taxon>Bacteria</taxon>
        <taxon>Pseudomonadati</taxon>
        <taxon>Pseudomonadota</taxon>
        <taxon>Gammaproteobacteria</taxon>
        <taxon>Lysobacterales</taxon>
        <taxon>Rhodanobacteraceae</taxon>
        <taxon>Dyella</taxon>
    </lineage>
</organism>
<dbReference type="Pfam" id="PF12802">
    <property type="entry name" value="MarR_2"/>
    <property type="match status" value="1"/>
</dbReference>
<feature type="domain" description="HTH marR-type" evidence="4">
    <location>
        <begin position="29"/>
        <end position="163"/>
    </location>
</feature>
<dbReference type="GO" id="GO:0003700">
    <property type="term" value="F:DNA-binding transcription factor activity"/>
    <property type="evidence" value="ECO:0007669"/>
    <property type="project" value="InterPro"/>
</dbReference>
<dbReference type="GO" id="GO:0003677">
    <property type="term" value="F:DNA binding"/>
    <property type="evidence" value="ECO:0007669"/>
    <property type="project" value="UniProtKB-KW"/>
</dbReference>
<keyword evidence="2" id="KW-0238">DNA-binding</keyword>
<dbReference type="GO" id="GO:0006950">
    <property type="term" value="P:response to stress"/>
    <property type="evidence" value="ECO:0007669"/>
    <property type="project" value="TreeGrafter"/>
</dbReference>